<dbReference type="RefSeq" id="WP_378589761.1">
    <property type="nucleotide sequence ID" value="NZ_JBHSKD010000009.1"/>
</dbReference>
<organism evidence="1 2">
    <name type="scientific">Nocardioides taihuensis</name>
    <dbReference type="NCBI Taxonomy" id="1835606"/>
    <lineage>
        <taxon>Bacteria</taxon>
        <taxon>Bacillati</taxon>
        <taxon>Actinomycetota</taxon>
        <taxon>Actinomycetes</taxon>
        <taxon>Propionibacteriales</taxon>
        <taxon>Nocardioidaceae</taxon>
        <taxon>Nocardioides</taxon>
    </lineage>
</organism>
<accession>A0ABW0BID1</accession>
<keyword evidence="2" id="KW-1185">Reference proteome</keyword>
<evidence type="ECO:0000313" key="2">
    <source>
        <dbReference type="Proteomes" id="UP001596087"/>
    </source>
</evidence>
<protein>
    <recommendedName>
        <fullName evidence="3">GNAT family N-acetyltransferase</fullName>
    </recommendedName>
</protein>
<name>A0ABW0BID1_9ACTN</name>
<evidence type="ECO:0000313" key="1">
    <source>
        <dbReference type="EMBL" id="MFC5177040.1"/>
    </source>
</evidence>
<comment type="caution">
    <text evidence="1">The sequence shown here is derived from an EMBL/GenBank/DDBJ whole genome shotgun (WGS) entry which is preliminary data.</text>
</comment>
<reference evidence="2" key="1">
    <citation type="journal article" date="2019" name="Int. J. Syst. Evol. Microbiol.">
        <title>The Global Catalogue of Microorganisms (GCM) 10K type strain sequencing project: providing services to taxonomists for standard genome sequencing and annotation.</title>
        <authorList>
            <consortium name="The Broad Institute Genomics Platform"/>
            <consortium name="The Broad Institute Genome Sequencing Center for Infectious Disease"/>
            <person name="Wu L."/>
            <person name="Ma J."/>
        </authorList>
    </citation>
    <scope>NUCLEOTIDE SEQUENCE [LARGE SCALE GENOMIC DNA]</scope>
    <source>
        <strain evidence="2">DFY41</strain>
    </source>
</reference>
<dbReference type="Proteomes" id="UP001596087">
    <property type="component" value="Unassembled WGS sequence"/>
</dbReference>
<dbReference type="EMBL" id="JBHSKD010000009">
    <property type="protein sequence ID" value="MFC5177040.1"/>
    <property type="molecule type" value="Genomic_DNA"/>
</dbReference>
<evidence type="ECO:0008006" key="3">
    <source>
        <dbReference type="Google" id="ProtNLM"/>
    </source>
</evidence>
<proteinExistence type="predicted"/>
<gene>
    <name evidence="1" type="ORF">ACFPGP_10180</name>
</gene>
<sequence length="235" mass="24393">MTTSTARPLVDDDLDWVVAALGRRRAALVPHAPVFWRPAPDAAARHREHLTHLLGDGGALGWRTDDAVLVAARLGDGWLVDDAAAPDDRWDDEGALLWEAFSGECRGSSVRFVCPTYETGRAAFARGVGLAVSESWWLRELDGPGGGGPGVRVALPGAAARTVAAPPVYAPPGPVLFLPGPVGDGRAVSAALGEAPGLGCSAVVVNQPAGGPGLLDVLRRAGFRRHCDYLTGTVA</sequence>